<sequence length="226" mass="26553">MPTQYRSGTIRRGLNGLRKEALTNLQGELIFVRMWDPLIKNLSKFVPLTPQEVGIIQSLFTFRKYRKRQYILQEGDVARYETFIVKGVTRTYQVDEKGQEHVLQFGLEDWWVGDLYSFLTEAPTTYNVDCLEDTEVMHITRADLETLYEKVPKMERHFRIMIQNAFITSTRRLSATLAKSAQERYEEFIERYPQIEQRVANHQIASYLGITPQTLSRIRSHGPDRA</sequence>
<dbReference type="InterPro" id="IPR000595">
    <property type="entry name" value="cNMP-bd_dom"/>
</dbReference>
<dbReference type="Pfam" id="PF00027">
    <property type="entry name" value="cNMP_binding"/>
    <property type="match status" value="1"/>
</dbReference>
<dbReference type="GO" id="GO:0003700">
    <property type="term" value="F:DNA-binding transcription factor activity"/>
    <property type="evidence" value="ECO:0007669"/>
    <property type="project" value="TreeGrafter"/>
</dbReference>
<dbReference type="GO" id="GO:0005829">
    <property type="term" value="C:cytosol"/>
    <property type="evidence" value="ECO:0007669"/>
    <property type="project" value="TreeGrafter"/>
</dbReference>
<dbReference type="InterPro" id="IPR018490">
    <property type="entry name" value="cNMP-bd_dom_sf"/>
</dbReference>
<dbReference type="AlphaFoldDB" id="A0AAU8FHF3"/>
<dbReference type="PANTHER" id="PTHR24567">
    <property type="entry name" value="CRP FAMILY TRANSCRIPTIONAL REGULATORY PROTEIN"/>
    <property type="match status" value="1"/>
</dbReference>
<dbReference type="PANTHER" id="PTHR24567:SF26">
    <property type="entry name" value="REGULATORY PROTEIN YEIL"/>
    <property type="match status" value="1"/>
</dbReference>
<dbReference type="InterPro" id="IPR014710">
    <property type="entry name" value="RmlC-like_jellyroll"/>
</dbReference>
<dbReference type="InterPro" id="IPR050397">
    <property type="entry name" value="Env_Response_Regulators"/>
</dbReference>
<gene>
    <name evidence="2" type="ORF">ABV298_22175</name>
</gene>
<name>A0AAU8FHF3_9BACT</name>
<dbReference type="RefSeq" id="WP_353718346.1">
    <property type="nucleotide sequence ID" value="NZ_CP159289.1"/>
</dbReference>
<dbReference type="EMBL" id="CP159289">
    <property type="protein sequence ID" value="XCH23020.1"/>
    <property type="molecule type" value="Genomic_DNA"/>
</dbReference>
<feature type="domain" description="Cyclic nucleotide-binding" evidence="1">
    <location>
        <begin position="44"/>
        <end position="156"/>
    </location>
</feature>
<accession>A0AAU8FHF3</accession>
<dbReference type="CDD" id="cd00038">
    <property type="entry name" value="CAP_ED"/>
    <property type="match status" value="1"/>
</dbReference>
<dbReference type="PROSITE" id="PS50042">
    <property type="entry name" value="CNMP_BINDING_3"/>
    <property type="match status" value="1"/>
</dbReference>
<reference evidence="2" key="1">
    <citation type="submission" date="2024-06" db="EMBL/GenBank/DDBJ databases">
        <title>Sequencing and assembly of the genome of Dyadobacter sp. strain 676, a symbiont of Cyamopsis tetragonoloba.</title>
        <authorList>
            <person name="Guro P."/>
            <person name="Sazanova A."/>
            <person name="Kuznetsova I."/>
            <person name="Belimov A."/>
            <person name="Safronova V."/>
        </authorList>
    </citation>
    <scope>NUCLEOTIDE SEQUENCE</scope>
    <source>
        <strain evidence="2">676</strain>
    </source>
</reference>
<dbReference type="Gene3D" id="2.60.120.10">
    <property type="entry name" value="Jelly Rolls"/>
    <property type="match status" value="1"/>
</dbReference>
<dbReference type="SUPFAM" id="SSF51206">
    <property type="entry name" value="cAMP-binding domain-like"/>
    <property type="match status" value="1"/>
</dbReference>
<protein>
    <submittedName>
        <fullName evidence="2">Crp/Fnr family transcriptional regulator</fullName>
    </submittedName>
</protein>
<evidence type="ECO:0000313" key="2">
    <source>
        <dbReference type="EMBL" id="XCH23020.1"/>
    </source>
</evidence>
<evidence type="ECO:0000259" key="1">
    <source>
        <dbReference type="PROSITE" id="PS50042"/>
    </source>
</evidence>
<proteinExistence type="predicted"/>
<organism evidence="2">
    <name type="scientific">Dyadobacter sp. 676</name>
    <dbReference type="NCBI Taxonomy" id="3088362"/>
    <lineage>
        <taxon>Bacteria</taxon>
        <taxon>Pseudomonadati</taxon>
        <taxon>Bacteroidota</taxon>
        <taxon>Cytophagia</taxon>
        <taxon>Cytophagales</taxon>
        <taxon>Spirosomataceae</taxon>
        <taxon>Dyadobacter</taxon>
    </lineage>
</organism>